<dbReference type="EMBL" id="LXQA010333833">
    <property type="protein sequence ID" value="MCI44673.1"/>
    <property type="molecule type" value="Genomic_DNA"/>
</dbReference>
<accession>A0A392S6V1</accession>
<reference evidence="1 2" key="1">
    <citation type="journal article" date="2018" name="Front. Plant Sci.">
        <title>Red Clover (Trifolium pratense) and Zigzag Clover (T. medium) - A Picture of Genomic Similarities and Differences.</title>
        <authorList>
            <person name="Dluhosova J."/>
            <person name="Istvanek J."/>
            <person name="Nedelnik J."/>
            <person name="Repkova J."/>
        </authorList>
    </citation>
    <scope>NUCLEOTIDE SEQUENCE [LARGE SCALE GENOMIC DNA]</scope>
    <source>
        <strain evidence="2">cv. 10/8</strain>
        <tissue evidence="1">Leaf</tissue>
    </source>
</reference>
<dbReference type="Proteomes" id="UP000265520">
    <property type="component" value="Unassembled WGS sequence"/>
</dbReference>
<dbReference type="AlphaFoldDB" id="A0A392S6V1"/>
<evidence type="ECO:0000313" key="2">
    <source>
        <dbReference type="Proteomes" id="UP000265520"/>
    </source>
</evidence>
<proteinExistence type="predicted"/>
<organism evidence="1 2">
    <name type="scientific">Trifolium medium</name>
    <dbReference type="NCBI Taxonomy" id="97028"/>
    <lineage>
        <taxon>Eukaryota</taxon>
        <taxon>Viridiplantae</taxon>
        <taxon>Streptophyta</taxon>
        <taxon>Embryophyta</taxon>
        <taxon>Tracheophyta</taxon>
        <taxon>Spermatophyta</taxon>
        <taxon>Magnoliopsida</taxon>
        <taxon>eudicotyledons</taxon>
        <taxon>Gunneridae</taxon>
        <taxon>Pentapetalae</taxon>
        <taxon>rosids</taxon>
        <taxon>fabids</taxon>
        <taxon>Fabales</taxon>
        <taxon>Fabaceae</taxon>
        <taxon>Papilionoideae</taxon>
        <taxon>50 kb inversion clade</taxon>
        <taxon>NPAAA clade</taxon>
        <taxon>Hologalegina</taxon>
        <taxon>IRL clade</taxon>
        <taxon>Trifolieae</taxon>
        <taxon>Trifolium</taxon>
    </lineage>
</organism>
<keyword evidence="2" id="KW-1185">Reference proteome</keyword>
<evidence type="ECO:0000313" key="1">
    <source>
        <dbReference type="EMBL" id="MCI44673.1"/>
    </source>
</evidence>
<feature type="non-terminal residue" evidence="1">
    <location>
        <position position="51"/>
    </location>
</feature>
<name>A0A392S6V1_9FABA</name>
<comment type="caution">
    <text evidence="1">The sequence shown here is derived from an EMBL/GenBank/DDBJ whole genome shotgun (WGS) entry which is preliminary data.</text>
</comment>
<sequence length="51" mass="5889">MTIWEKRIGNATWRGVVQGDDGGGEAEEERRSNGRGMWLRLHFAKKDELFP</sequence>
<protein>
    <submittedName>
        <fullName evidence="1">Uncharacterized protein</fullName>
    </submittedName>
</protein>